<reference evidence="1 2" key="1">
    <citation type="submission" date="2018-07" db="EMBL/GenBank/DDBJ databases">
        <title>Complete Genome and Methylome Analysis of Deinococcus wulumuqiensis NEB 479.</title>
        <authorList>
            <person name="Fomenkov A."/>
            <person name="Luyten Y."/>
            <person name="Vincze T."/>
            <person name="Anton B.P."/>
            <person name="Clark T."/>
            <person name="Roberts R.J."/>
            <person name="Morgan R.D."/>
        </authorList>
    </citation>
    <scope>NUCLEOTIDE SEQUENCE [LARGE SCALE GENOMIC DNA]</scope>
    <source>
        <strain evidence="1 2">NEB 479</strain>
        <plasmid evidence="2">Plasmid pdrdi</plasmid>
    </source>
</reference>
<proteinExistence type="predicted"/>
<keyword evidence="1" id="KW-0614">Plasmid</keyword>
<gene>
    <name evidence="1" type="ORF">DVJ83_17990</name>
</gene>
<dbReference type="EMBL" id="CP031163">
    <property type="protein sequence ID" value="AXH00990.1"/>
    <property type="molecule type" value="Genomic_DNA"/>
</dbReference>
<name>A0A345IMR7_9DEIO</name>
<organism evidence="1 2">
    <name type="scientific">Deinococcus wulumuqiensis</name>
    <dbReference type="NCBI Taxonomy" id="980427"/>
    <lineage>
        <taxon>Bacteria</taxon>
        <taxon>Thermotogati</taxon>
        <taxon>Deinococcota</taxon>
        <taxon>Deinococci</taxon>
        <taxon>Deinococcales</taxon>
        <taxon>Deinococcaceae</taxon>
        <taxon>Deinococcus</taxon>
    </lineage>
</organism>
<evidence type="ECO:0000313" key="2">
    <source>
        <dbReference type="Proteomes" id="UP000253744"/>
    </source>
</evidence>
<geneLocation type="plasmid" evidence="2">
    <name>pdrdi</name>
</geneLocation>
<protein>
    <submittedName>
        <fullName evidence="1">Uncharacterized protein</fullName>
    </submittedName>
</protein>
<dbReference type="Proteomes" id="UP000253744">
    <property type="component" value="Plasmid pDrdI"/>
</dbReference>
<dbReference type="RefSeq" id="WP_114673638.1">
    <property type="nucleotide sequence ID" value="NZ_CP031163.1"/>
</dbReference>
<dbReference type="AlphaFoldDB" id="A0A345IMR7"/>
<evidence type="ECO:0000313" key="1">
    <source>
        <dbReference type="EMBL" id="AXH00990.1"/>
    </source>
</evidence>
<dbReference type="KEGG" id="dwu:DVJ83_17990"/>
<accession>A0A345IMR7</accession>
<sequence length="119" mass="12303">MNFQVVEMESGPGTSVVVGLAVRESAQVAAVRALGLDTAPSPGNPASPWQLVGRPYFHDDVLPTVIGVLTGPDLWAELEQLGETDWGGAVLAACLAAGAVRLVFHPGHDLGYALIKSAS</sequence>